<evidence type="ECO:0000256" key="1">
    <source>
        <dbReference type="ARBA" id="ARBA00004651"/>
    </source>
</evidence>
<reference evidence="9 10" key="1">
    <citation type="journal article" name="Sci. Rep.">
        <title>Telomere-to-telomere assembled and centromere annotated genomes of the two main subspecies of the button mushroom Agaricus bisporus reveal especially polymorphic chromosome ends.</title>
        <authorList>
            <person name="Sonnenberg A.S.M."/>
            <person name="Sedaghat-Telgerd N."/>
            <person name="Lavrijssen B."/>
            <person name="Ohm R.A."/>
            <person name="Hendrickx P.M."/>
            <person name="Scholtmeijer K."/>
            <person name="Baars J.J.P."/>
            <person name="van Peer A."/>
        </authorList>
    </citation>
    <scope>NUCLEOTIDE SEQUENCE [LARGE SCALE GENOMIC DNA]</scope>
    <source>
        <strain evidence="9 10">H119_p4</strain>
    </source>
</reference>
<dbReference type="InterPro" id="IPR038665">
    <property type="entry name" value="Voltage-dep_anion_channel_sf"/>
</dbReference>
<keyword evidence="3" id="KW-0813">Transport</keyword>
<comment type="subcellular location">
    <subcellularLocation>
        <location evidence="1">Cell membrane</location>
        <topology evidence="1">Multi-pass membrane protein</topology>
    </subcellularLocation>
</comment>
<keyword evidence="6 8" id="KW-1133">Transmembrane helix</keyword>
<comment type="caution">
    <text evidence="9">The sequence shown here is derived from an EMBL/GenBank/DDBJ whole genome shotgun (WGS) entry which is preliminary data.</text>
</comment>
<feature type="transmembrane region" description="Helical" evidence="8">
    <location>
        <begin position="190"/>
        <end position="215"/>
    </location>
</feature>
<accession>A0A8H7EXD6</accession>
<organism evidence="9 10">
    <name type="scientific">Agaricus bisporus var. burnettii</name>
    <dbReference type="NCBI Taxonomy" id="192524"/>
    <lineage>
        <taxon>Eukaryota</taxon>
        <taxon>Fungi</taxon>
        <taxon>Dikarya</taxon>
        <taxon>Basidiomycota</taxon>
        <taxon>Agaricomycotina</taxon>
        <taxon>Agaricomycetes</taxon>
        <taxon>Agaricomycetidae</taxon>
        <taxon>Agaricales</taxon>
        <taxon>Agaricineae</taxon>
        <taxon>Agaricaceae</taxon>
        <taxon>Agaricus</taxon>
    </lineage>
</organism>
<feature type="transmembrane region" description="Helical" evidence="8">
    <location>
        <begin position="86"/>
        <end position="109"/>
    </location>
</feature>
<keyword evidence="4" id="KW-1003">Cell membrane</keyword>
<proteinExistence type="inferred from homology"/>
<feature type="transmembrane region" description="Helical" evidence="8">
    <location>
        <begin position="315"/>
        <end position="335"/>
    </location>
</feature>
<feature type="transmembrane region" description="Helical" evidence="8">
    <location>
        <begin position="341"/>
        <end position="363"/>
    </location>
</feature>
<dbReference type="PANTHER" id="PTHR31686">
    <property type="match status" value="1"/>
</dbReference>
<keyword evidence="5 8" id="KW-0812">Transmembrane</keyword>
<feature type="transmembrane region" description="Helical" evidence="8">
    <location>
        <begin position="121"/>
        <end position="146"/>
    </location>
</feature>
<evidence type="ECO:0000256" key="5">
    <source>
        <dbReference type="ARBA" id="ARBA00022692"/>
    </source>
</evidence>
<dbReference type="Pfam" id="PF03595">
    <property type="entry name" value="SLAC1"/>
    <property type="match status" value="1"/>
</dbReference>
<dbReference type="Proteomes" id="UP000629468">
    <property type="component" value="Unassembled WGS sequence"/>
</dbReference>
<dbReference type="AlphaFoldDB" id="A0A8H7EXD6"/>
<feature type="transmembrane region" description="Helical" evidence="8">
    <location>
        <begin position="158"/>
        <end position="178"/>
    </location>
</feature>
<gene>
    <name evidence="9" type="ORF">Agabi119p4_9839</name>
</gene>
<dbReference type="GO" id="GO:0005886">
    <property type="term" value="C:plasma membrane"/>
    <property type="evidence" value="ECO:0007669"/>
    <property type="project" value="UniProtKB-SubCell"/>
</dbReference>
<dbReference type="InterPro" id="IPR051629">
    <property type="entry name" value="Sulfite_efflux_TDT"/>
</dbReference>
<feature type="transmembrane region" description="Helical" evidence="8">
    <location>
        <begin position="44"/>
        <end position="65"/>
    </location>
</feature>
<feature type="transmembrane region" description="Helical" evidence="8">
    <location>
        <begin position="429"/>
        <end position="446"/>
    </location>
</feature>
<evidence type="ECO:0000256" key="6">
    <source>
        <dbReference type="ARBA" id="ARBA00022989"/>
    </source>
</evidence>
<feature type="transmembrane region" description="Helical" evidence="8">
    <location>
        <begin position="227"/>
        <end position="249"/>
    </location>
</feature>
<protein>
    <recommendedName>
        <fullName evidence="11">Sulfite efflux pump SSU1</fullName>
    </recommendedName>
</protein>
<evidence type="ECO:0000256" key="2">
    <source>
        <dbReference type="ARBA" id="ARBA00008566"/>
    </source>
</evidence>
<evidence type="ECO:0000256" key="8">
    <source>
        <dbReference type="SAM" id="Phobius"/>
    </source>
</evidence>
<evidence type="ECO:0000256" key="3">
    <source>
        <dbReference type="ARBA" id="ARBA00022448"/>
    </source>
</evidence>
<dbReference type="GO" id="GO:0000319">
    <property type="term" value="F:sulfite transmembrane transporter activity"/>
    <property type="evidence" value="ECO:0007669"/>
    <property type="project" value="TreeGrafter"/>
</dbReference>
<evidence type="ECO:0000256" key="4">
    <source>
        <dbReference type="ARBA" id="ARBA00022475"/>
    </source>
</evidence>
<comment type="similarity">
    <text evidence="2">Belongs to the tellurite-resistance/dicarboxylate transporter (TDT) family.</text>
</comment>
<keyword evidence="7 8" id="KW-0472">Membrane</keyword>
<dbReference type="InterPro" id="IPR004695">
    <property type="entry name" value="SLAC1/Mae1/Ssu1/TehA"/>
</dbReference>
<name>A0A8H7EXD6_AGABI</name>
<dbReference type="PANTHER" id="PTHR31686:SF1">
    <property type="entry name" value="SULFITE EFFLUX PUMP SSU1"/>
    <property type="match status" value="1"/>
</dbReference>
<feature type="transmembrane region" description="Helical" evidence="8">
    <location>
        <begin position="276"/>
        <end position="303"/>
    </location>
</feature>
<evidence type="ECO:0000256" key="7">
    <source>
        <dbReference type="ARBA" id="ARBA00023136"/>
    </source>
</evidence>
<sequence>MTISGVIKSIVGKTSPVLWAVPMGTGSISILFFSFPYGRNSQPMAILSLVFCILNIILFVSFNAFTIARFTLDPKSFKTLLRHPALCLFYACYPMGATTILNVAVDVVYHYYGVGGRNFLYFIWALWWINIAISAICYWGGTYIMIAVHDHSIPSMTAAWILPVVTFVVASSSGAVIAQSLQAFSIHSALVTVTVSAFILTTGLLMASMMLTVYVLRLVTHGFPPGLSILSVFLPIGVAGQAGYSVSLIGSNFRDLLPLSSSQSPFFSLRSSGDGIFTFCTALSFILWAWAVMWVVYAVLGLVHTFRRTKFQFQLTAWGLVFPNGVFANLTVHLGDRFDSGFFHVVGAIYSILTLMLWCFVAYNSLLIFPAAFKPEPSSAQPIENLEKDVESAKDDMHRQLANLLLLRITALMKATNIDGDWQVQNRHIVVLVLIYCWSFSTIVHLH</sequence>
<evidence type="ECO:0008006" key="11">
    <source>
        <dbReference type="Google" id="ProtNLM"/>
    </source>
</evidence>
<feature type="transmembrane region" description="Helical" evidence="8">
    <location>
        <begin position="17"/>
        <end position="38"/>
    </location>
</feature>
<dbReference type="Gene3D" id="1.50.10.150">
    <property type="entry name" value="Voltage-dependent anion channel"/>
    <property type="match status" value="1"/>
</dbReference>
<evidence type="ECO:0000313" key="9">
    <source>
        <dbReference type="EMBL" id="KAF7761847.1"/>
    </source>
</evidence>
<evidence type="ECO:0000313" key="10">
    <source>
        <dbReference type="Proteomes" id="UP000629468"/>
    </source>
</evidence>
<dbReference type="EMBL" id="JABXXO010000013">
    <property type="protein sequence ID" value="KAF7761847.1"/>
    <property type="molecule type" value="Genomic_DNA"/>
</dbReference>